<dbReference type="KEGG" id="dalk:DSCA_31190"/>
<dbReference type="RefSeq" id="WP_155317259.1">
    <property type="nucleotide sequence ID" value="NZ_AP021874.1"/>
</dbReference>
<evidence type="ECO:0000313" key="2">
    <source>
        <dbReference type="EMBL" id="BBO69189.1"/>
    </source>
</evidence>
<dbReference type="InterPro" id="IPR037522">
    <property type="entry name" value="HD_GYP_dom"/>
</dbReference>
<reference evidence="2 3" key="1">
    <citation type="submission" date="2019-11" db="EMBL/GenBank/DDBJ databases">
        <title>Comparative genomics of hydrocarbon-degrading Desulfosarcina strains.</title>
        <authorList>
            <person name="Watanabe M."/>
            <person name="Kojima H."/>
            <person name="Fukui M."/>
        </authorList>
    </citation>
    <scope>NUCLEOTIDE SEQUENCE [LARGE SCALE GENOMIC DNA]</scope>
    <source>
        <strain evidence="2 3">PL12</strain>
    </source>
</reference>
<dbReference type="Gene3D" id="1.10.3210.10">
    <property type="entry name" value="Hypothetical protein af1432"/>
    <property type="match status" value="1"/>
</dbReference>
<protein>
    <recommendedName>
        <fullName evidence="1">HD-GYP domain-containing protein</fullName>
    </recommendedName>
</protein>
<keyword evidence="3" id="KW-1185">Reference proteome</keyword>
<proteinExistence type="predicted"/>
<dbReference type="SUPFAM" id="SSF109604">
    <property type="entry name" value="HD-domain/PDEase-like"/>
    <property type="match status" value="1"/>
</dbReference>
<dbReference type="SMART" id="SM00471">
    <property type="entry name" value="HDc"/>
    <property type="match status" value="1"/>
</dbReference>
<dbReference type="EMBL" id="AP021874">
    <property type="protein sequence ID" value="BBO69189.1"/>
    <property type="molecule type" value="Genomic_DNA"/>
</dbReference>
<feature type="domain" description="HD-GYP" evidence="1">
    <location>
        <begin position="79"/>
        <end position="279"/>
    </location>
</feature>
<dbReference type="PROSITE" id="PS51832">
    <property type="entry name" value="HD_GYP"/>
    <property type="match status" value="1"/>
</dbReference>
<sequence>MPDYQLNHAVTDLEGNQLLAAGTRLSGPVMETLTCSQPTAVATRRLLDYRQVRPDLLGFFAAAPYDVIFHDPARQRALLAIAGDVVMPEAVLESLYYFRRVDFYTYRHTLLVFALSILIARELINDADALMQEIIAGPTHDIGKLCVPLEILTKVSPLTETEFDHLRHHVLAGYVLLSYYFRDSTILAARVARDHHERRDGSGYPLGRPIDHLMTDIIMVSDVYDALISPRPYRPVSYDNRSALEEITRQAGAGIISETVARVLVALNRRSRPHYSRCVLSTERRGTPPENNGYGVIEK</sequence>
<evidence type="ECO:0000313" key="3">
    <source>
        <dbReference type="Proteomes" id="UP000427906"/>
    </source>
</evidence>
<gene>
    <name evidence="2" type="ORF">DSCA_31190</name>
</gene>
<dbReference type="OrthoDB" id="9802066at2"/>
<dbReference type="Proteomes" id="UP000427906">
    <property type="component" value="Chromosome"/>
</dbReference>
<dbReference type="PANTHER" id="PTHR43155:SF2">
    <property type="entry name" value="CYCLIC DI-GMP PHOSPHODIESTERASE PA4108"/>
    <property type="match status" value="1"/>
</dbReference>
<dbReference type="CDD" id="cd00077">
    <property type="entry name" value="HDc"/>
    <property type="match status" value="1"/>
</dbReference>
<organism evidence="2 3">
    <name type="scientific">Desulfosarcina alkanivorans</name>
    <dbReference type="NCBI Taxonomy" id="571177"/>
    <lineage>
        <taxon>Bacteria</taxon>
        <taxon>Pseudomonadati</taxon>
        <taxon>Thermodesulfobacteriota</taxon>
        <taxon>Desulfobacteria</taxon>
        <taxon>Desulfobacterales</taxon>
        <taxon>Desulfosarcinaceae</taxon>
        <taxon>Desulfosarcina</taxon>
    </lineage>
</organism>
<dbReference type="InterPro" id="IPR003607">
    <property type="entry name" value="HD/PDEase_dom"/>
</dbReference>
<dbReference type="Pfam" id="PF13487">
    <property type="entry name" value="HD_5"/>
    <property type="match status" value="1"/>
</dbReference>
<evidence type="ECO:0000259" key="1">
    <source>
        <dbReference type="PROSITE" id="PS51832"/>
    </source>
</evidence>
<accession>A0A5K7YMT6</accession>
<dbReference type="PANTHER" id="PTHR43155">
    <property type="entry name" value="CYCLIC DI-GMP PHOSPHODIESTERASE PA4108-RELATED"/>
    <property type="match status" value="1"/>
</dbReference>
<name>A0A5K7YMT6_9BACT</name>
<dbReference type="AlphaFoldDB" id="A0A5K7YMT6"/>